<accession>A0A0M0J844</accession>
<dbReference type="EMBL" id="JWZX01003252">
    <property type="protein sequence ID" value="KOO22764.1"/>
    <property type="molecule type" value="Genomic_DNA"/>
</dbReference>
<comment type="caution">
    <text evidence="1">The sequence shown here is derived from an EMBL/GenBank/DDBJ whole genome shotgun (WGS) entry which is preliminary data.</text>
</comment>
<proteinExistence type="predicted"/>
<gene>
    <name evidence="1" type="ORF">Ctob_006261</name>
</gene>
<keyword evidence="2" id="KW-1185">Reference proteome</keyword>
<protein>
    <submittedName>
        <fullName evidence="1">Uncharacterized protein</fullName>
    </submittedName>
</protein>
<evidence type="ECO:0000313" key="2">
    <source>
        <dbReference type="Proteomes" id="UP000037460"/>
    </source>
</evidence>
<evidence type="ECO:0000313" key="1">
    <source>
        <dbReference type="EMBL" id="KOO22764.1"/>
    </source>
</evidence>
<reference evidence="2" key="1">
    <citation type="journal article" date="2015" name="PLoS Genet.">
        <title>Genome Sequence and Transcriptome Analyses of Chrysochromulina tobin: Metabolic Tools for Enhanced Algal Fitness in the Prominent Order Prymnesiales (Haptophyceae).</title>
        <authorList>
            <person name="Hovde B.T."/>
            <person name="Deodato C.R."/>
            <person name="Hunsperger H.M."/>
            <person name="Ryken S.A."/>
            <person name="Yost W."/>
            <person name="Jha R.K."/>
            <person name="Patterson J."/>
            <person name="Monnat R.J. Jr."/>
            <person name="Barlow S.B."/>
            <person name="Starkenburg S.R."/>
            <person name="Cattolico R.A."/>
        </authorList>
    </citation>
    <scope>NUCLEOTIDE SEQUENCE</scope>
    <source>
        <strain evidence="2">CCMP291</strain>
    </source>
</reference>
<organism evidence="1 2">
    <name type="scientific">Chrysochromulina tobinii</name>
    <dbReference type="NCBI Taxonomy" id="1460289"/>
    <lineage>
        <taxon>Eukaryota</taxon>
        <taxon>Haptista</taxon>
        <taxon>Haptophyta</taxon>
        <taxon>Prymnesiophyceae</taxon>
        <taxon>Prymnesiales</taxon>
        <taxon>Chrysochromulinaceae</taxon>
        <taxon>Chrysochromulina</taxon>
    </lineage>
</organism>
<name>A0A0M0J844_9EUKA</name>
<sequence>MLTTALPGGGGDPLIFAGLNGTGTAPSKLTPVPSKGPAIAAVELDGCDESDAPQSIGDDKLDVCSCCFGSGLDASAPWEGAATAEFP</sequence>
<dbReference type="AlphaFoldDB" id="A0A0M0J844"/>
<dbReference type="Proteomes" id="UP000037460">
    <property type="component" value="Unassembled WGS sequence"/>
</dbReference>